<feature type="binding site" evidence="5">
    <location>
        <position position="133"/>
    </location>
    <ligand>
        <name>Zn(2+)</name>
        <dbReference type="ChEBI" id="CHEBI:29105"/>
        <note>structural</note>
    </ligand>
</feature>
<dbReference type="NCBIfam" id="NF011100">
    <property type="entry name" value="PRK14527.1"/>
    <property type="match status" value="1"/>
</dbReference>
<feature type="region of interest" description="NMP" evidence="5">
    <location>
        <begin position="30"/>
        <end position="59"/>
    </location>
</feature>
<dbReference type="NCBIfam" id="NF001380">
    <property type="entry name" value="PRK00279.1-2"/>
    <property type="match status" value="1"/>
</dbReference>
<feature type="binding site" evidence="5">
    <location>
        <position position="92"/>
    </location>
    <ligand>
        <name>AMP</name>
        <dbReference type="ChEBI" id="CHEBI:456215"/>
    </ligand>
</feature>
<dbReference type="Gene3D" id="3.40.50.300">
    <property type="entry name" value="P-loop containing nucleotide triphosphate hydrolases"/>
    <property type="match status" value="1"/>
</dbReference>
<keyword evidence="4 5" id="KW-0418">Kinase</keyword>
<dbReference type="InterPro" id="IPR006259">
    <property type="entry name" value="Adenyl_kin_sub"/>
</dbReference>
<keyword evidence="3 5" id="KW-0547">Nucleotide-binding</keyword>
<proteinExistence type="inferred from homology"/>
<dbReference type="KEGG" id="sbr:SY1_08650"/>
<dbReference type="Pfam" id="PF05191">
    <property type="entry name" value="ADK_lid"/>
    <property type="match status" value="1"/>
</dbReference>
<feature type="binding site" evidence="5">
    <location>
        <position position="199"/>
    </location>
    <ligand>
        <name>ATP</name>
        <dbReference type="ChEBI" id="CHEBI:30616"/>
    </ligand>
</feature>
<keyword evidence="5" id="KW-0963">Cytoplasm</keyword>
<dbReference type="FunFam" id="3.40.50.300:FF:000106">
    <property type="entry name" value="Adenylate kinase mitochondrial"/>
    <property type="match status" value="1"/>
</dbReference>
<dbReference type="SUPFAM" id="SSF57774">
    <property type="entry name" value="Microbial and mitochondrial ADK, insert 'zinc finger' domain"/>
    <property type="match status" value="1"/>
</dbReference>
<evidence type="ECO:0000256" key="3">
    <source>
        <dbReference type="ARBA" id="ARBA00022741"/>
    </source>
</evidence>
<dbReference type="CDD" id="cd01428">
    <property type="entry name" value="ADK"/>
    <property type="match status" value="1"/>
</dbReference>
<evidence type="ECO:0000256" key="1">
    <source>
        <dbReference type="ARBA" id="ARBA00022679"/>
    </source>
</evidence>
<feature type="domain" description="Adenylate kinase active site lid" evidence="8">
    <location>
        <begin position="127"/>
        <end position="162"/>
    </location>
</feature>
<comment type="pathway">
    <text evidence="5">Purine metabolism; AMP biosynthesis via salvage pathway; AMP from ADP: step 1/1.</text>
</comment>
<keyword evidence="5" id="KW-0479">Metal-binding</keyword>
<feature type="binding site" evidence="5">
    <location>
        <position position="130"/>
    </location>
    <ligand>
        <name>Zn(2+)</name>
        <dbReference type="ChEBI" id="CHEBI:29105"/>
        <note>structural</note>
    </ligand>
</feature>
<dbReference type="InterPro" id="IPR007862">
    <property type="entry name" value="Adenylate_kinase_lid-dom"/>
</dbReference>
<comment type="similarity">
    <text evidence="5 6">Belongs to the adenylate kinase family.</text>
</comment>
<feature type="binding site" evidence="5">
    <location>
        <begin position="136"/>
        <end position="137"/>
    </location>
    <ligand>
        <name>ATP</name>
        <dbReference type="ChEBI" id="CHEBI:30616"/>
    </ligand>
</feature>
<comment type="subunit">
    <text evidence="5 7">Monomer.</text>
</comment>
<evidence type="ECO:0000313" key="10">
    <source>
        <dbReference type="Proteomes" id="UP000008957"/>
    </source>
</evidence>
<evidence type="ECO:0000313" key="9">
    <source>
        <dbReference type="EMBL" id="CBL28155.1"/>
    </source>
</evidence>
<dbReference type="GO" id="GO:0008270">
    <property type="term" value="F:zinc ion binding"/>
    <property type="evidence" value="ECO:0007669"/>
    <property type="project" value="UniProtKB-UniRule"/>
</dbReference>
<dbReference type="InterPro" id="IPR033690">
    <property type="entry name" value="Adenylat_kinase_CS"/>
</dbReference>
<dbReference type="GO" id="GO:0004017">
    <property type="term" value="F:AMP kinase activity"/>
    <property type="evidence" value="ECO:0007669"/>
    <property type="project" value="UniProtKB-UniRule"/>
</dbReference>
<dbReference type="AlphaFoldDB" id="A0AB94IWJ4"/>
<evidence type="ECO:0000256" key="6">
    <source>
        <dbReference type="RuleBase" id="RU003330"/>
    </source>
</evidence>
<dbReference type="EC" id="2.7.4.3" evidence="5 7"/>
<dbReference type="InterPro" id="IPR027417">
    <property type="entry name" value="P-loop_NTPase"/>
</dbReference>
<accession>A0AB94IWJ4</accession>
<keyword evidence="5" id="KW-0862">Zinc</keyword>
<sequence length="218" mass="23682">MRLVLLGAPGAGKGTQAALLKEREACVHVSTGDILRKNLGERTPLGLEAKKFMDQGVLVPDDLVLKMVSSRLLEPDAAEGFLLDGFPRTVPQAEFLESFLTEHHAKLDAVLLFSIADEALVRRLSNRRTCRSCGGIFNLLTMGGAAGAKCPSCGGELHQRDDDQEAVIRNRLKVFHEQTEPLIAWYRDRGLLSEIDAASAPETIYAGVKAALNRHAAP</sequence>
<dbReference type="HAMAP" id="MF_00235">
    <property type="entry name" value="Adenylate_kinase_Adk"/>
    <property type="match status" value="1"/>
</dbReference>
<dbReference type="InterPro" id="IPR036193">
    <property type="entry name" value="ADK_active_lid_dom_sf"/>
</dbReference>
<feature type="region of interest" description="LID" evidence="5">
    <location>
        <begin position="126"/>
        <end position="163"/>
    </location>
</feature>
<feature type="binding site" evidence="5">
    <location>
        <position position="150"/>
    </location>
    <ligand>
        <name>Zn(2+)</name>
        <dbReference type="ChEBI" id="CHEBI:29105"/>
        <note>structural</note>
    </ligand>
</feature>
<comment type="subcellular location">
    <subcellularLocation>
        <location evidence="5 7">Cytoplasm</location>
    </subcellularLocation>
</comment>
<dbReference type="RefSeq" id="WP_015556302.1">
    <property type="nucleotide sequence ID" value="NC_021038.1"/>
</dbReference>
<keyword evidence="5 7" id="KW-0067">ATP-binding</keyword>
<evidence type="ECO:0000256" key="4">
    <source>
        <dbReference type="ARBA" id="ARBA00022777"/>
    </source>
</evidence>
<dbReference type="NCBIfam" id="TIGR01351">
    <property type="entry name" value="adk"/>
    <property type="match status" value="1"/>
</dbReference>
<feature type="binding site" evidence="5">
    <location>
        <position position="171"/>
    </location>
    <ligand>
        <name>AMP</name>
        <dbReference type="ChEBI" id="CHEBI:456215"/>
    </ligand>
</feature>
<dbReference type="GO" id="GO:0044209">
    <property type="term" value="P:AMP salvage"/>
    <property type="evidence" value="ECO:0007669"/>
    <property type="project" value="UniProtKB-UniRule"/>
</dbReference>
<feature type="binding site" evidence="5">
    <location>
        <begin position="10"/>
        <end position="15"/>
    </location>
    <ligand>
        <name>ATP</name>
        <dbReference type="ChEBI" id="CHEBI:30616"/>
    </ligand>
</feature>
<name>A0AB94IWJ4_9BACT</name>
<dbReference type="GO" id="GO:0005737">
    <property type="term" value="C:cytoplasm"/>
    <property type="evidence" value="ECO:0007669"/>
    <property type="project" value="UniProtKB-SubCell"/>
</dbReference>
<gene>
    <name evidence="5" type="primary">adk</name>
    <name evidence="9" type="ORF">SY1_08650</name>
</gene>
<dbReference type="SUPFAM" id="SSF52540">
    <property type="entry name" value="P-loop containing nucleoside triphosphate hydrolases"/>
    <property type="match status" value="1"/>
</dbReference>
<protein>
    <recommendedName>
        <fullName evidence="5 7">Adenylate kinase</fullName>
        <shortName evidence="5">AK</shortName>
        <ecNumber evidence="5 7">2.7.4.3</ecNumber>
    </recommendedName>
    <alternativeName>
        <fullName evidence="5">ATP-AMP transphosphorylase</fullName>
    </alternativeName>
    <alternativeName>
        <fullName evidence="5">ATP:AMP phosphotransferase</fullName>
    </alternativeName>
    <alternativeName>
        <fullName evidence="5">Adenylate monophosphate kinase</fullName>
    </alternativeName>
</protein>
<feature type="binding site" evidence="5">
    <location>
        <position position="160"/>
    </location>
    <ligand>
        <name>AMP</name>
        <dbReference type="ChEBI" id="CHEBI:456215"/>
    </ligand>
</feature>
<dbReference type="EMBL" id="FP929056">
    <property type="protein sequence ID" value="CBL28155.1"/>
    <property type="molecule type" value="Genomic_DNA"/>
</dbReference>
<keyword evidence="10" id="KW-1185">Reference proteome</keyword>
<dbReference type="Proteomes" id="UP000008957">
    <property type="component" value="Chromosome"/>
</dbReference>
<feature type="binding site" evidence="5">
    <location>
        <begin position="57"/>
        <end position="59"/>
    </location>
    <ligand>
        <name>AMP</name>
        <dbReference type="ChEBI" id="CHEBI:456215"/>
    </ligand>
</feature>
<keyword evidence="1 5" id="KW-0808">Transferase</keyword>
<evidence type="ECO:0000256" key="2">
    <source>
        <dbReference type="ARBA" id="ARBA00022727"/>
    </source>
</evidence>
<reference evidence="9 10" key="2">
    <citation type="submission" date="2010-03" db="EMBL/GenBank/DDBJ databases">
        <authorList>
            <person name="Pajon A."/>
        </authorList>
    </citation>
    <scope>NUCLEOTIDE SEQUENCE [LARGE SCALE GENOMIC DNA]</scope>
    <source>
        <strain evidence="9 10">SGP1</strain>
    </source>
</reference>
<evidence type="ECO:0000259" key="8">
    <source>
        <dbReference type="Pfam" id="PF05191"/>
    </source>
</evidence>
<evidence type="ECO:0000256" key="5">
    <source>
        <dbReference type="HAMAP-Rule" id="MF_00235"/>
    </source>
</evidence>
<comment type="catalytic activity">
    <reaction evidence="5 7">
        <text>AMP + ATP = 2 ADP</text>
        <dbReference type="Rhea" id="RHEA:12973"/>
        <dbReference type="ChEBI" id="CHEBI:30616"/>
        <dbReference type="ChEBI" id="CHEBI:456215"/>
        <dbReference type="ChEBI" id="CHEBI:456216"/>
        <dbReference type="EC" id="2.7.4.3"/>
    </reaction>
</comment>
<feature type="binding site" evidence="5">
    <location>
        <begin position="85"/>
        <end position="88"/>
    </location>
    <ligand>
        <name>AMP</name>
        <dbReference type="ChEBI" id="CHEBI:456215"/>
    </ligand>
</feature>
<dbReference type="PANTHER" id="PTHR23359">
    <property type="entry name" value="NUCLEOTIDE KINASE"/>
    <property type="match status" value="1"/>
</dbReference>
<dbReference type="InterPro" id="IPR000850">
    <property type="entry name" value="Adenylat/UMP-CMP_kin"/>
</dbReference>
<dbReference type="GO" id="GO:0005524">
    <property type="term" value="F:ATP binding"/>
    <property type="evidence" value="ECO:0007669"/>
    <property type="project" value="UniProtKB-UniRule"/>
</dbReference>
<feature type="binding site" evidence="5">
    <location>
        <position position="31"/>
    </location>
    <ligand>
        <name>AMP</name>
        <dbReference type="ChEBI" id="CHEBI:456215"/>
    </ligand>
</feature>
<comment type="domain">
    <text evidence="5">Consists of three domains, a large central CORE domain and two small peripheral domains, NMPbind and LID, which undergo movements during catalysis. The LID domain closes over the site of phosphoryl transfer upon ATP binding. Assembling and dissambling the active center during each catalytic cycle provides an effective means to prevent ATP hydrolysis. Some bacteria have evolved a zinc-coordinating structure that stabilizes the LID domain.</text>
</comment>
<dbReference type="NCBIfam" id="NF001381">
    <property type="entry name" value="PRK00279.1-3"/>
    <property type="match status" value="1"/>
</dbReference>
<feature type="binding site" evidence="5">
    <location>
        <position position="153"/>
    </location>
    <ligand>
        <name>Zn(2+)</name>
        <dbReference type="ChEBI" id="CHEBI:29105"/>
        <note>structural</note>
    </ligand>
</feature>
<comment type="function">
    <text evidence="5">Catalyzes the reversible transfer of the terminal phosphate group between ATP and AMP. Plays an important role in cellular energy homeostasis and in adenine nucleotide metabolism.</text>
</comment>
<reference evidence="10" key="1">
    <citation type="submission" date="2010-03" db="EMBL/GenBank/DDBJ databases">
        <title>The genome sequence of Synergistetes sp. SGP1.</title>
        <authorList>
            <consortium name="metaHIT consortium -- http://www.metahit.eu/"/>
            <person name="Pajon A."/>
            <person name="Turner K."/>
            <person name="Parkhill J."/>
            <person name="Wade W."/>
            <person name="Vartoukian S."/>
        </authorList>
    </citation>
    <scope>NUCLEOTIDE SEQUENCE [LARGE SCALE GENOMIC DNA]</scope>
    <source>
        <strain evidence="10">SGP1</strain>
    </source>
</reference>
<dbReference type="PRINTS" id="PR00094">
    <property type="entry name" value="ADENYLTKNASE"/>
</dbReference>
<keyword evidence="2 5" id="KW-0545">Nucleotide biosynthesis</keyword>
<dbReference type="PROSITE" id="PS00113">
    <property type="entry name" value="ADENYLATE_KINASE"/>
    <property type="match status" value="1"/>
</dbReference>
<dbReference type="Pfam" id="PF00406">
    <property type="entry name" value="ADK"/>
    <property type="match status" value="1"/>
</dbReference>
<organism evidence="9 10">
    <name type="scientific">Fretibacterium fastidiosum</name>
    <dbReference type="NCBI Taxonomy" id="651822"/>
    <lineage>
        <taxon>Bacteria</taxon>
        <taxon>Thermotogati</taxon>
        <taxon>Synergistota</taxon>
        <taxon>Synergistia</taxon>
        <taxon>Synergistales</taxon>
        <taxon>Aminobacteriaceae</taxon>
        <taxon>Fretibacterium</taxon>
    </lineage>
</organism>
<evidence type="ECO:0000256" key="7">
    <source>
        <dbReference type="RuleBase" id="RU003331"/>
    </source>
</evidence>
<feature type="binding site" evidence="5">
    <location>
        <position position="36"/>
    </location>
    <ligand>
        <name>AMP</name>
        <dbReference type="ChEBI" id="CHEBI:456215"/>
    </ligand>
</feature>
<feature type="binding site" evidence="5">
    <location>
        <position position="127"/>
    </location>
    <ligand>
        <name>ATP</name>
        <dbReference type="ChEBI" id="CHEBI:30616"/>
    </ligand>
</feature>